<dbReference type="InterPro" id="IPR021569">
    <property type="entry name" value="TUG-UBL1"/>
</dbReference>
<feature type="domain" description="TUG ubiquitin-like" evidence="2">
    <location>
        <begin position="360"/>
        <end position="422"/>
    </location>
</feature>
<dbReference type="Proteomes" id="UP000663872">
    <property type="component" value="Unassembled WGS sequence"/>
</dbReference>
<dbReference type="PANTHER" id="PTHR46467">
    <property type="entry name" value="TETHER CONTAINING UBX DOMAIN FOR GLUT4"/>
    <property type="match status" value="1"/>
</dbReference>
<dbReference type="AlphaFoldDB" id="A0A818GTV3"/>
<dbReference type="CDD" id="cd16105">
    <property type="entry name" value="Ubl_ASPSCR1_like"/>
    <property type="match status" value="1"/>
</dbReference>
<feature type="region of interest" description="Disordered" evidence="1">
    <location>
        <begin position="543"/>
        <end position="582"/>
    </location>
</feature>
<comment type="caution">
    <text evidence="3">The sequence shown here is derived from an EMBL/GenBank/DDBJ whole genome shotgun (WGS) entry which is preliminary data.</text>
</comment>
<feature type="compositionally biased region" description="Polar residues" evidence="1">
    <location>
        <begin position="645"/>
        <end position="655"/>
    </location>
</feature>
<evidence type="ECO:0000259" key="2">
    <source>
        <dbReference type="Pfam" id="PF11470"/>
    </source>
</evidence>
<dbReference type="SUPFAM" id="SSF54236">
    <property type="entry name" value="Ubiquitin-like"/>
    <property type="match status" value="2"/>
</dbReference>
<dbReference type="GO" id="GO:0005737">
    <property type="term" value="C:cytoplasm"/>
    <property type="evidence" value="ECO:0007669"/>
    <property type="project" value="TreeGrafter"/>
</dbReference>
<protein>
    <recommendedName>
        <fullName evidence="2">TUG ubiquitin-like domain-containing protein</fullName>
    </recommendedName>
</protein>
<evidence type="ECO:0000313" key="3">
    <source>
        <dbReference type="EMBL" id="CAF3497225.1"/>
    </source>
</evidence>
<dbReference type="Gene3D" id="3.10.20.90">
    <property type="entry name" value="Phosphatidylinositol 3-kinase Catalytic Subunit, Chain A, domain 1"/>
    <property type="match status" value="1"/>
</dbReference>
<accession>A0A818GTV3</accession>
<dbReference type="InterPro" id="IPR029071">
    <property type="entry name" value="Ubiquitin-like_domsf"/>
</dbReference>
<dbReference type="PANTHER" id="PTHR46467:SF1">
    <property type="entry name" value="TETHER CONTAINING UBX DOMAIN FOR GLUT4"/>
    <property type="match status" value="1"/>
</dbReference>
<organism evidence="3 4">
    <name type="scientific">Rotaria socialis</name>
    <dbReference type="NCBI Taxonomy" id="392032"/>
    <lineage>
        <taxon>Eukaryota</taxon>
        <taxon>Metazoa</taxon>
        <taxon>Spiralia</taxon>
        <taxon>Gnathifera</taxon>
        <taxon>Rotifera</taxon>
        <taxon>Eurotatoria</taxon>
        <taxon>Bdelloidea</taxon>
        <taxon>Philodinida</taxon>
        <taxon>Philodinidae</taxon>
        <taxon>Rotaria</taxon>
    </lineage>
</organism>
<feature type="compositionally biased region" description="Basic residues" evidence="1">
    <location>
        <begin position="881"/>
        <end position="892"/>
    </location>
</feature>
<reference evidence="3" key="1">
    <citation type="submission" date="2021-02" db="EMBL/GenBank/DDBJ databases">
        <authorList>
            <person name="Nowell W R."/>
        </authorList>
    </citation>
    <scope>NUCLEOTIDE SEQUENCE</scope>
</reference>
<dbReference type="GO" id="GO:0006886">
    <property type="term" value="P:intracellular protein transport"/>
    <property type="evidence" value="ECO:0007669"/>
    <property type="project" value="TreeGrafter"/>
</dbReference>
<gene>
    <name evidence="3" type="ORF">GRG538_LOCUS17366</name>
</gene>
<dbReference type="EMBL" id="CAJNYT010002850">
    <property type="protein sequence ID" value="CAF3497225.1"/>
    <property type="molecule type" value="Genomic_DNA"/>
</dbReference>
<name>A0A818GTV3_9BILA</name>
<dbReference type="InterPro" id="IPR059238">
    <property type="entry name" value="UBX1_UBXN9"/>
</dbReference>
<dbReference type="GO" id="GO:0042593">
    <property type="term" value="P:glucose homeostasis"/>
    <property type="evidence" value="ECO:0007669"/>
    <property type="project" value="TreeGrafter"/>
</dbReference>
<proteinExistence type="predicted"/>
<evidence type="ECO:0000313" key="4">
    <source>
        <dbReference type="Proteomes" id="UP000663872"/>
    </source>
</evidence>
<feature type="compositionally biased region" description="Basic and acidic residues" evidence="1">
    <location>
        <begin position="656"/>
        <end position="670"/>
    </location>
</feature>
<dbReference type="GO" id="GO:0005634">
    <property type="term" value="C:nucleus"/>
    <property type="evidence" value="ECO:0007669"/>
    <property type="project" value="TreeGrafter"/>
</dbReference>
<feature type="region of interest" description="Disordered" evidence="1">
    <location>
        <begin position="846"/>
        <end position="892"/>
    </location>
</feature>
<feature type="region of interest" description="Disordered" evidence="1">
    <location>
        <begin position="621"/>
        <end position="690"/>
    </location>
</feature>
<dbReference type="GO" id="GO:0012506">
    <property type="term" value="C:vesicle membrane"/>
    <property type="evidence" value="ECO:0007669"/>
    <property type="project" value="TreeGrafter"/>
</dbReference>
<dbReference type="CDD" id="cd17075">
    <property type="entry name" value="UBX1_UBXN9"/>
    <property type="match status" value="1"/>
</dbReference>
<evidence type="ECO:0000256" key="1">
    <source>
        <dbReference type="SAM" id="MobiDB-lite"/>
    </source>
</evidence>
<feature type="compositionally biased region" description="Polar residues" evidence="1">
    <location>
        <begin position="857"/>
        <end position="874"/>
    </location>
</feature>
<dbReference type="Pfam" id="PF11470">
    <property type="entry name" value="TUG-UBL1"/>
    <property type="match status" value="1"/>
</dbReference>
<feature type="compositionally biased region" description="Low complexity" evidence="1">
    <location>
        <begin position="551"/>
        <end position="568"/>
    </location>
</feature>
<sequence length="892" mass="104211">MDFSHLAFEFQWEQCFSLIDKWKATMIDHITNIHQEKSSEIQMYKDKAEKNFFLEKKKFVLDMNEYFQHSCILSYEINLFKQKLDQLKENIIHRPLPLNIEIKSYPLNISITINRLFNQQLFNQRTISSEYKIPTQSVNLIATSNNQIILVNNESKIFLYDKLIGFIDEINLSDYTDEYLNDICWSKKYKNFLFLCDYSLWSLENLFLKKLAHISNRKHLLNNLTCFHNYVFIIYDHGEFIDRWLIQPEWKLEKRWIKYHKNDILLSIYSNNDYLLLYTNKSIQLCSQDLIIHYSIDLTNQEHVYSNFMFLTSYKIWLLIDKQTHLLKYFRLNSSKIYTLDQIYILFCDKMAKPMITILCPSGHRRKAQMAPNTNLLQVLEDMCTQESLDSSEWGLTQQRKKCDLTIPWRLSGIPTNALLEMYKLEERRPTSDVTVQLQLPDNSRSNGNFKPSINLQDMLDWYRNQPESMVAALDISMSNDDKFHPVCSYMSEEIIGTYALSNTTLREFGLTSGTAVIRYNNRSMNDDDLKKINSRIDEKIARRNRQQQQTTVSASAPSPSPTTTTTYNPPPSIPVTTASLNNTDEYSIFRKPPVFRPTTNPQQQPKTLAETLGINVSFDSKPIFKQPPQTDFSNFKFPEATKGQDLQQNESSDNSQRKRDSKPNDRRVMAYDLTNNSSKSESQTEELPDSFFELTPDDLRSIINTLRQQGTEDNALETRSMRERNQSLRVSSYEYIAIRLVIHSNVVLQGLFHPEEPILHLMEFARTNLTCPQLEQNDFYLYTSPPRVVLSDVKKPLSAYDLVPAAFVYIGHRAISPLVIQLAQHVSIGNIHEANQIVTRHVFNRTKSDNEDDSEVSTTDTNRPAKRNTTTQNIDDKHLRDKMRKFLPGKK</sequence>